<reference evidence="13" key="1">
    <citation type="submission" date="2016-04" db="UniProtKB">
        <authorList>
            <consortium name="WormBaseParasite"/>
        </authorList>
    </citation>
    <scope>IDENTIFICATION</scope>
</reference>
<dbReference type="EC" id="3.1.3.64" evidence="3"/>
<evidence type="ECO:0000259" key="10">
    <source>
        <dbReference type="PROSITE" id="PS50275"/>
    </source>
</evidence>
<dbReference type="OMA" id="RNTQHYL"/>
<evidence type="ECO:0000256" key="2">
    <source>
        <dbReference type="ARBA" id="ARBA00009678"/>
    </source>
</evidence>
<dbReference type="PANTHER" id="PTHR45662:SF2">
    <property type="entry name" value="PHOSPHATIDYLINOSITOL-3-PHOSPHATASE SAC1"/>
    <property type="match status" value="1"/>
</dbReference>
<feature type="domain" description="SAC" evidence="10">
    <location>
        <begin position="88"/>
        <end position="384"/>
    </location>
</feature>
<evidence type="ECO:0000256" key="6">
    <source>
        <dbReference type="ARBA" id="ARBA00036807"/>
    </source>
</evidence>
<dbReference type="PANTHER" id="PTHR45662">
    <property type="entry name" value="PHOSPHATIDYLINOSITIDE PHOSPHATASE SAC1"/>
    <property type="match status" value="1"/>
</dbReference>
<comment type="catalytic activity">
    <reaction evidence="5">
        <text>a 1,2-diacyl-sn-glycero-3-phospho-(1D-myo-inositol-3-phosphate) + H2O = a 1,2-diacyl-sn-glycero-3-phospho-(1D-myo-inositol) + phosphate</text>
        <dbReference type="Rhea" id="RHEA:12316"/>
        <dbReference type="ChEBI" id="CHEBI:15377"/>
        <dbReference type="ChEBI" id="CHEBI:43474"/>
        <dbReference type="ChEBI" id="CHEBI:57880"/>
        <dbReference type="ChEBI" id="CHEBI:58088"/>
        <dbReference type="EC" id="3.1.3.64"/>
    </reaction>
    <physiologicalReaction direction="left-to-right" evidence="5">
        <dbReference type="Rhea" id="RHEA:12317"/>
    </physiologicalReaction>
</comment>
<keyword evidence="12" id="KW-1185">Reference proteome</keyword>
<dbReference type="EC" id="3.1.3.36" evidence="4"/>
<name>A0A158R3F5_NIPBR</name>
<dbReference type="AlphaFoldDB" id="A0A158R3F5"/>
<proteinExistence type="inferred from homology"/>
<dbReference type="Pfam" id="PF22669">
    <property type="entry name" value="Exo_endo_phos2"/>
    <property type="match status" value="1"/>
</dbReference>
<dbReference type="EMBL" id="UYSL01023232">
    <property type="protein sequence ID" value="VDL81907.1"/>
    <property type="molecule type" value="Genomic_DNA"/>
</dbReference>
<dbReference type="InterPro" id="IPR000300">
    <property type="entry name" value="IPPc"/>
</dbReference>
<dbReference type="STRING" id="27835.A0A158R3F5"/>
<reference evidence="11 12" key="2">
    <citation type="submission" date="2018-11" db="EMBL/GenBank/DDBJ databases">
        <authorList>
            <consortium name="Pathogen Informatics"/>
        </authorList>
    </citation>
    <scope>NUCLEOTIDE SEQUENCE [LARGE SCALE GENOMIC DNA]</scope>
</reference>
<evidence type="ECO:0000313" key="11">
    <source>
        <dbReference type="EMBL" id="VDL81907.1"/>
    </source>
</evidence>
<dbReference type="InterPro" id="IPR036691">
    <property type="entry name" value="Endo/exonu/phosph_ase_sf"/>
</dbReference>
<dbReference type="Pfam" id="PF02383">
    <property type="entry name" value="Syja_N"/>
    <property type="match status" value="2"/>
</dbReference>
<comment type="catalytic activity">
    <reaction evidence="6">
        <text>a 1,2-diacyl-sn-glycero-3-phospho-(1D-myo-inositol 4-phosphate) + H2O = a 1,2-diacyl-sn-glycero-3-phospho-(1D-myo-inositol) + phosphate</text>
        <dbReference type="Rhea" id="RHEA:55652"/>
        <dbReference type="ChEBI" id="CHEBI:15377"/>
        <dbReference type="ChEBI" id="CHEBI:43474"/>
        <dbReference type="ChEBI" id="CHEBI:57880"/>
        <dbReference type="ChEBI" id="CHEBI:58178"/>
    </reaction>
    <physiologicalReaction direction="left-to-right" evidence="6">
        <dbReference type="Rhea" id="RHEA:55653"/>
    </physiologicalReaction>
</comment>
<dbReference type="GO" id="GO:0043812">
    <property type="term" value="F:phosphatidylinositol-4-phosphate phosphatase activity"/>
    <property type="evidence" value="ECO:0007669"/>
    <property type="project" value="TreeGrafter"/>
</dbReference>
<dbReference type="GO" id="GO:0004438">
    <property type="term" value="F:phosphatidylinositol-3-phosphate phosphatase activity"/>
    <property type="evidence" value="ECO:0007669"/>
    <property type="project" value="UniProtKB-EC"/>
</dbReference>
<gene>
    <name evidence="11" type="ORF">NBR_LOCUS18186</name>
</gene>
<evidence type="ECO:0000256" key="4">
    <source>
        <dbReference type="ARBA" id="ARBA00013044"/>
    </source>
</evidence>
<dbReference type="SUPFAM" id="SSF56219">
    <property type="entry name" value="DNase I-like"/>
    <property type="match status" value="1"/>
</dbReference>
<organism evidence="13">
    <name type="scientific">Nippostrongylus brasiliensis</name>
    <name type="common">Rat hookworm</name>
    <dbReference type="NCBI Taxonomy" id="27835"/>
    <lineage>
        <taxon>Eukaryota</taxon>
        <taxon>Metazoa</taxon>
        <taxon>Ecdysozoa</taxon>
        <taxon>Nematoda</taxon>
        <taxon>Chromadorea</taxon>
        <taxon>Rhabditida</taxon>
        <taxon>Rhabditina</taxon>
        <taxon>Rhabditomorpha</taxon>
        <taxon>Strongyloidea</taxon>
        <taxon>Heligmosomidae</taxon>
        <taxon>Nippostrongylus</taxon>
    </lineage>
</organism>
<evidence type="ECO:0000256" key="1">
    <source>
        <dbReference type="ARBA" id="ARBA00008943"/>
    </source>
</evidence>
<dbReference type="PROSITE" id="PS50275">
    <property type="entry name" value="SAC"/>
    <property type="match status" value="1"/>
</dbReference>
<protein>
    <recommendedName>
        <fullName evidence="7">Phosphatidylinositol-3-phosphatase SAC1</fullName>
        <ecNumber evidence="4">3.1.3.36</ecNumber>
        <ecNumber evidence="3">3.1.3.64</ecNumber>
    </recommendedName>
    <alternativeName>
        <fullName evidence="9">Phosphatidylinositol-4-phosphate phosphatase</fullName>
    </alternativeName>
    <alternativeName>
        <fullName evidence="8">Suppressor of actin mutations 1-like protein</fullName>
    </alternativeName>
</protein>
<evidence type="ECO:0000256" key="5">
    <source>
        <dbReference type="ARBA" id="ARBA00036631"/>
    </source>
</evidence>
<dbReference type="GO" id="GO:0004439">
    <property type="term" value="F:phosphatidylinositol-4,5-bisphosphate 5-phosphatase activity"/>
    <property type="evidence" value="ECO:0007669"/>
    <property type="project" value="UniProtKB-EC"/>
</dbReference>
<dbReference type="GO" id="GO:0005783">
    <property type="term" value="C:endoplasmic reticulum"/>
    <property type="evidence" value="ECO:0007669"/>
    <property type="project" value="TreeGrafter"/>
</dbReference>
<accession>A0A158R3F5</accession>
<evidence type="ECO:0000256" key="3">
    <source>
        <dbReference type="ARBA" id="ARBA00013038"/>
    </source>
</evidence>
<evidence type="ECO:0000256" key="8">
    <source>
        <dbReference type="ARBA" id="ARBA00041396"/>
    </source>
</evidence>
<comment type="similarity">
    <text evidence="1">Belongs to the synaptojanin family.</text>
</comment>
<dbReference type="Gene3D" id="3.60.10.10">
    <property type="entry name" value="Endonuclease/exonuclease/phosphatase"/>
    <property type="match status" value="1"/>
</dbReference>
<dbReference type="GO" id="GO:0046856">
    <property type="term" value="P:phosphatidylinositol dephosphorylation"/>
    <property type="evidence" value="ECO:0007669"/>
    <property type="project" value="InterPro"/>
</dbReference>
<dbReference type="Proteomes" id="UP000271162">
    <property type="component" value="Unassembled WGS sequence"/>
</dbReference>
<sequence>MSVREVRVWKHSAAAEVERRGYTKIMDSYGLMGILRISKDEPVLVAVTGVLSVGQLHSADIVKVTAVEFISLRTVGAVENADPRIIDLQRLLSSGIFYFSSNPRYDITLCAQRRAANKSSDPRFFWNRVLHFPFERFGIDTSPWLLRCMAGCERVGTRFNVRGVNSLGCVANFVETEQLIVFDDAECSLVQIRGSVPLFWEQPGVQVGSHKVKLRAFEASGSAYHRHMSRLISIYGKTTIINLLGRKEGERALSEAYRTQHKNSKFASTVDFIDFDYHYQMKLSKDSLAHLMKKLTPLIENCSRFLATEGNVRSQQNGVLRVNCLDCLDRTNSVQTAVGLMSVRDQVAALNLEQGKVNVAQRIEEIFRDLWQKNGDLCSNIYAGTGALDGKSKLKDASRSIARTIQNNLMDSSKQESFDIFLSGAWSESRAFDRATSLLPNPVLQDDYYFYECDEAVDQLVSRAAEMTSPTPLKIFVGTWNVNGGKNMHNVAFRNQSNMADWIFPNGTLVAVESVDDAPEIIAIGVEELVDLNASNVMKASTTNQRLWTEGIRRVLHEHGTYILLVVEQLVGVCLFVFVRSQLAPNIKDFAVASVKTGMGGAAGNKVHIISSY</sequence>
<comment type="similarity">
    <text evidence="2">In the central section; belongs to the inositol 1,4,5-trisphosphate 5-phosphatase family.</text>
</comment>
<evidence type="ECO:0000313" key="13">
    <source>
        <dbReference type="WBParaSite" id="NBR_0001818501-mRNA-1"/>
    </source>
</evidence>
<dbReference type="InterPro" id="IPR002013">
    <property type="entry name" value="SAC_dom"/>
</dbReference>
<dbReference type="WBParaSite" id="NBR_0001818501-mRNA-1">
    <property type="protein sequence ID" value="NBR_0001818501-mRNA-1"/>
    <property type="gene ID" value="NBR_0001818501"/>
</dbReference>
<evidence type="ECO:0000256" key="9">
    <source>
        <dbReference type="ARBA" id="ARBA00041911"/>
    </source>
</evidence>
<evidence type="ECO:0000313" key="12">
    <source>
        <dbReference type="Proteomes" id="UP000271162"/>
    </source>
</evidence>
<evidence type="ECO:0000256" key="7">
    <source>
        <dbReference type="ARBA" id="ARBA00040795"/>
    </source>
</evidence>